<dbReference type="EMBL" id="SMTK01000004">
    <property type="protein sequence ID" value="TDK24908.1"/>
    <property type="molecule type" value="Genomic_DNA"/>
</dbReference>
<evidence type="ECO:0008006" key="3">
    <source>
        <dbReference type="Google" id="ProtNLM"/>
    </source>
</evidence>
<name>A0A4V3ALY8_9MICC</name>
<dbReference type="Proteomes" id="UP000295411">
    <property type="component" value="Unassembled WGS sequence"/>
</dbReference>
<evidence type="ECO:0000313" key="1">
    <source>
        <dbReference type="EMBL" id="TDK24908.1"/>
    </source>
</evidence>
<keyword evidence="2" id="KW-1185">Reference proteome</keyword>
<organism evidence="1 2">
    <name type="scientific">Arthrobacter crusticola</name>
    <dbReference type="NCBI Taxonomy" id="2547960"/>
    <lineage>
        <taxon>Bacteria</taxon>
        <taxon>Bacillati</taxon>
        <taxon>Actinomycetota</taxon>
        <taxon>Actinomycetes</taxon>
        <taxon>Micrococcales</taxon>
        <taxon>Micrococcaceae</taxon>
        <taxon>Arthrobacter</taxon>
    </lineage>
</organism>
<dbReference type="OrthoDB" id="5244605at2"/>
<protein>
    <recommendedName>
        <fullName evidence="3">Di-and tripeptidase</fullName>
    </recommendedName>
</protein>
<dbReference type="AlphaFoldDB" id="A0A4V3ALY8"/>
<accession>A0A4V3ALY8</accession>
<sequence length="259" mass="26304">MGRSNPAVKAASSALFDKDGNPKPGIYRGIERAIDVQRPLVLANLRRVRRRHPAATPAELAELLERDYLRAITAAGAAVGATAAVPAVGTIASLGLSAAATVGFLEATALYAQSIAELHGVHTDDPERSRTMVMAILMGEEGMALIQSGLGGSSVSPGQQPWGNAVGSAAPASLVRALSASIRRRFIRRMVARQGGALLGRALPFGVGAAIGGAGNHAMGKAVINATRTAFGPPPLVVPGDLANTLDAAPEKPSTGSGA</sequence>
<reference evidence="1 2" key="1">
    <citation type="submission" date="2019-03" db="EMBL/GenBank/DDBJ databases">
        <title>Arthrobacter sp. nov., an bacterium isolated from biocrust in Mu Us Desert.</title>
        <authorList>
            <person name="Lixiong L."/>
        </authorList>
    </citation>
    <scope>NUCLEOTIDE SEQUENCE [LARGE SCALE GENOMIC DNA]</scope>
    <source>
        <strain evidence="1 2">SLN-3</strain>
    </source>
</reference>
<gene>
    <name evidence="1" type="ORF">E2F48_12965</name>
</gene>
<proteinExistence type="predicted"/>
<comment type="caution">
    <text evidence="1">The sequence shown here is derived from an EMBL/GenBank/DDBJ whole genome shotgun (WGS) entry which is preliminary data.</text>
</comment>
<evidence type="ECO:0000313" key="2">
    <source>
        <dbReference type="Proteomes" id="UP000295411"/>
    </source>
</evidence>